<protein>
    <submittedName>
        <fullName evidence="1">Manganese superoxide dismutase 1</fullName>
    </submittedName>
</protein>
<sequence length="172" mass="18022">MEQQQIRSCVRSRGLLPIRGTAAVQASLASPSFPGSSSPVVRQRSADVSQTATSSRVRTLGLCLPSSELAGSALVTLWALTAHLGSTTGLVVETARTGALVAETAQVWHAVARAARVCCVVAPRLCAWRDLGRLRPRARTLEHGTSSTGHAGLARRSLVSLAGRAGKRGSCW</sequence>
<keyword evidence="2" id="KW-1185">Reference proteome</keyword>
<dbReference type="Proteomes" id="UP000325081">
    <property type="component" value="Unassembled WGS sequence"/>
</dbReference>
<gene>
    <name evidence="1" type="ORF">STAS_17117</name>
</gene>
<comment type="caution">
    <text evidence="1">The sequence shown here is derived from an EMBL/GenBank/DDBJ whole genome shotgun (WGS) entry which is preliminary data.</text>
</comment>
<evidence type="ECO:0000313" key="1">
    <source>
        <dbReference type="EMBL" id="GER40445.1"/>
    </source>
</evidence>
<name>A0A5A7Q5C9_STRAF</name>
<dbReference type="AlphaFoldDB" id="A0A5A7Q5C9"/>
<reference evidence="2" key="1">
    <citation type="journal article" date="2019" name="Curr. Biol.">
        <title>Genome Sequence of Striga asiatica Provides Insight into the Evolution of Plant Parasitism.</title>
        <authorList>
            <person name="Yoshida S."/>
            <person name="Kim S."/>
            <person name="Wafula E.K."/>
            <person name="Tanskanen J."/>
            <person name="Kim Y.M."/>
            <person name="Honaas L."/>
            <person name="Yang Z."/>
            <person name="Spallek T."/>
            <person name="Conn C.E."/>
            <person name="Ichihashi Y."/>
            <person name="Cheong K."/>
            <person name="Cui S."/>
            <person name="Der J.P."/>
            <person name="Gundlach H."/>
            <person name="Jiao Y."/>
            <person name="Hori C."/>
            <person name="Ishida J.K."/>
            <person name="Kasahara H."/>
            <person name="Kiba T."/>
            <person name="Kim M.S."/>
            <person name="Koo N."/>
            <person name="Laohavisit A."/>
            <person name="Lee Y.H."/>
            <person name="Lumba S."/>
            <person name="McCourt P."/>
            <person name="Mortimer J.C."/>
            <person name="Mutuku J.M."/>
            <person name="Nomura T."/>
            <person name="Sasaki-Sekimoto Y."/>
            <person name="Seto Y."/>
            <person name="Wang Y."/>
            <person name="Wakatake T."/>
            <person name="Sakakibara H."/>
            <person name="Demura T."/>
            <person name="Yamaguchi S."/>
            <person name="Yoneyama K."/>
            <person name="Manabe R.I."/>
            <person name="Nelson D.C."/>
            <person name="Schulman A.H."/>
            <person name="Timko M.P."/>
            <person name="dePamphilis C.W."/>
            <person name="Choi D."/>
            <person name="Shirasu K."/>
        </authorList>
    </citation>
    <scope>NUCLEOTIDE SEQUENCE [LARGE SCALE GENOMIC DNA]</scope>
    <source>
        <strain evidence="2">cv. UVA1</strain>
    </source>
</reference>
<proteinExistence type="predicted"/>
<accession>A0A5A7Q5C9</accession>
<organism evidence="1 2">
    <name type="scientific">Striga asiatica</name>
    <name type="common">Asiatic witchweed</name>
    <name type="synonym">Buchnera asiatica</name>
    <dbReference type="NCBI Taxonomy" id="4170"/>
    <lineage>
        <taxon>Eukaryota</taxon>
        <taxon>Viridiplantae</taxon>
        <taxon>Streptophyta</taxon>
        <taxon>Embryophyta</taxon>
        <taxon>Tracheophyta</taxon>
        <taxon>Spermatophyta</taxon>
        <taxon>Magnoliopsida</taxon>
        <taxon>eudicotyledons</taxon>
        <taxon>Gunneridae</taxon>
        <taxon>Pentapetalae</taxon>
        <taxon>asterids</taxon>
        <taxon>lamiids</taxon>
        <taxon>Lamiales</taxon>
        <taxon>Orobanchaceae</taxon>
        <taxon>Buchnereae</taxon>
        <taxon>Striga</taxon>
    </lineage>
</organism>
<dbReference type="EMBL" id="BKCP01005872">
    <property type="protein sequence ID" value="GER40445.1"/>
    <property type="molecule type" value="Genomic_DNA"/>
</dbReference>
<evidence type="ECO:0000313" key="2">
    <source>
        <dbReference type="Proteomes" id="UP000325081"/>
    </source>
</evidence>